<name>A0AAW0DM73_9AGAR</name>
<dbReference type="EMBL" id="JAWWNJ010000006">
    <property type="protein sequence ID" value="KAK7053856.1"/>
    <property type="molecule type" value="Genomic_DNA"/>
</dbReference>
<dbReference type="Proteomes" id="UP001362999">
    <property type="component" value="Unassembled WGS sequence"/>
</dbReference>
<sequence>MSIIDQYAPPRRRYLTSELEHLTRSELVDLIMQEPLKWPKNVKGTFSKHKTNMQDMRWALSICDFTTDRPVPPQSSSSSPTTDSVPNQPFIPPHAGPQLVSVNKESTLTPPPSAPNTQGPLTEDISTTNVSGSGSNSVLINAPLLLDKLSRVRSLILLITDTRNSFNIEKATQRISLPAVSLDDCKPGEWRVDAKELVAALQAAICAFEGSARLGTPNEDDQEFIDFFGVARHGEVKLFNDTSHLLVPANGKLSFRIAKLQVPKQAGEVNSPPSRSEWAELQDHIKHQARLSPSPAATKPATSDALAKFLIKWEKEHPGGPA</sequence>
<evidence type="ECO:0000313" key="3">
    <source>
        <dbReference type="Proteomes" id="UP001362999"/>
    </source>
</evidence>
<gene>
    <name evidence="2" type="ORF">R3P38DRAFT_3171189</name>
</gene>
<comment type="caution">
    <text evidence="2">The sequence shown here is derived from an EMBL/GenBank/DDBJ whole genome shotgun (WGS) entry which is preliminary data.</text>
</comment>
<proteinExistence type="predicted"/>
<protein>
    <submittedName>
        <fullName evidence="2">Uncharacterized protein</fullName>
    </submittedName>
</protein>
<evidence type="ECO:0000313" key="2">
    <source>
        <dbReference type="EMBL" id="KAK7053856.1"/>
    </source>
</evidence>
<dbReference type="AlphaFoldDB" id="A0AAW0DM73"/>
<accession>A0AAW0DM73</accession>
<evidence type="ECO:0000256" key="1">
    <source>
        <dbReference type="SAM" id="MobiDB-lite"/>
    </source>
</evidence>
<organism evidence="2 3">
    <name type="scientific">Favolaschia claudopus</name>
    <dbReference type="NCBI Taxonomy" id="2862362"/>
    <lineage>
        <taxon>Eukaryota</taxon>
        <taxon>Fungi</taxon>
        <taxon>Dikarya</taxon>
        <taxon>Basidiomycota</taxon>
        <taxon>Agaricomycotina</taxon>
        <taxon>Agaricomycetes</taxon>
        <taxon>Agaricomycetidae</taxon>
        <taxon>Agaricales</taxon>
        <taxon>Marasmiineae</taxon>
        <taxon>Mycenaceae</taxon>
        <taxon>Favolaschia</taxon>
    </lineage>
</organism>
<reference evidence="2 3" key="1">
    <citation type="journal article" date="2024" name="J Genomics">
        <title>Draft genome sequencing and assembly of Favolaschia claudopus CIRM-BRFM 2984 isolated from oak limbs.</title>
        <authorList>
            <person name="Navarro D."/>
            <person name="Drula E."/>
            <person name="Chaduli D."/>
            <person name="Cazenave R."/>
            <person name="Ahrendt S."/>
            <person name="Wang J."/>
            <person name="Lipzen A."/>
            <person name="Daum C."/>
            <person name="Barry K."/>
            <person name="Grigoriev I.V."/>
            <person name="Favel A."/>
            <person name="Rosso M.N."/>
            <person name="Martin F."/>
        </authorList>
    </citation>
    <scope>NUCLEOTIDE SEQUENCE [LARGE SCALE GENOMIC DNA]</scope>
    <source>
        <strain evidence="2 3">CIRM-BRFM 2984</strain>
    </source>
</reference>
<feature type="region of interest" description="Disordered" evidence="1">
    <location>
        <begin position="69"/>
        <end position="132"/>
    </location>
</feature>
<feature type="compositionally biased region" description="Low complexity" evidence="1">
    <location>
        <begin position="74"/>
        <end position="86"/>
    </location>
</feature>
<keyword evidence="3" id="KW-1185">Reference proteome</keyword>